<dbReference type="Pfam" id="PF00494">
    <property type="entry name" value="SQS_PSY"/>
    <property type="match status" value="1"/>
</dbReference>
<gene>
    <name evidence="4" type="ORF">GCM10009547_29830</name>
</gene>
<dbReference type="SFLD" id="SFLDG01212">
    <property type="entry name" value="Phytoene_synthase_like"/>
    <property type="match status" value="1"/>
</dbReference>
<evidence type="ECO:0000256" key="3">
    <source>
        <dbReference type="SAM" id="MobiDB-lite"/>
    </source>
</evidence>
<sequence length="334" mass="36499">MSSRAALDAAGITDPALRRSYLRCRELHARYGRTYYLATLLLPPARRPYVWALYGFARCADELVDDLGTLAGPADARAERFEAWATARRAEFERGASDDEIGRAAVHTARTWGIPIEHTDAFLDSMRADLTVATYPTFADLDAYMHGSAAVIGLQMLPLLRPADPAAAAEPARALGIAFQLTNFIRDVGEDLERGRLYLPLEDLASFGVTRAELERGEHTPAVRDLMAFQVQRARDWYAAAAPGVAMLHPDSRPAIAAATRLYAGILDEVEGNDYRVLDRRARVGLGTRLRVGAGAYVRARRAWRSSSQVPSQVQTPSVQSTSANPNSRSSTGA</sequence>
<dbReference type="PROSITE" id="PS01044">
    <property type="entry name" value="SQUALEN_PHYTOEN_SYN_1"/>
    <property type="match status" value="1"/>
</dbReference>
<dbReference type="InterPro" id="IPR019845">
    <property type="entry name" value="Squalene/phytoene_synthase_CS"/>
</dbReference>
<dbReference type="RefSeq" id="WP_344606092.1">
    <property type="nucleotide sequence ID" value="NZ_BAAAHE010000024.1"/>
</dbReference>
<evidence type="ECO:0000256" key="1">
    <source>
        <dbReference type="ARBA" id="ARBA00004684"/>
    </source>
</evidence>
<name>A0ABN1GZL7_9ACTN</name>
<dbReference type="InterPro" id="IPR033904">
    <property type="entry name" value="Trans_IPPS_HH"/>
</dbReference>
<reference evidence="4 5" key="1">
    <citation type="journal article" date="2019" name="Int. J. Syst. Evol. Microbiol.">
        <title>The Global Catalogue of Microorganisms (GCM) 10K type strain sequencing project: providing services to taxonomists for standard genome sequencing and annotation.</title>
        <authorList>
            <consortium name="The Broad Institute Genomics Platform"/>
            <consortium name="The Broad Institute Genome Sequencing Center for Infectious Disease"/>
            <person name="Wu L."/>
            <person name="Ma J."/>
        </authorList>
    </citation>
    <scope>NUCLEOTIDE SEQUENCE [LARGE SCALE GENOMIC DNA]</scope>
    <source>
        <strain evidence="4 5">JCM 10671</strain>
    </source>
</reference>
<proteinExistence type="predicted"/>
<evidence type="ECO:0000313" key="4">
    <source>
        <dbReference type="EMBL" id="GAA0624693.1"/>
    </source>
</evidence>
<feature type="compositionally biased region" description="Polar residues" evidence="3">
    <location>
        <begin position="324"/>
        <end position="334"/>
    </location>
</feature>
<dbReference type="Proteomes" id="UP001500957">
    <property type="component" value="Unassembled WGS sequence"/>
</dbReference>
<dbReference type="Gene3D" id="1.10.600.10">
    <property type="entry name" value="Farnesyl Diphosphate Synthase"/>
    <property type="match status" value="1"/>
</dbReference>
<accession>A0ABN1GZL7</accession>
<dbReference type="SFLD" id="SFLDG01018">
    <property type="entry name" value="Squalene/Phytoene_Synthase_Lik"/>
    <property type="match status" value="1"/>
</dbReference>
<comment type="pathway">
    <text evidence="1">Carotenoid biosynthesis; phytoene biosynthesis.</text>
</comment>
<dbReference type="EMBL" id="BAAAHE010000024">
    <property type="protein sequence ID" value="GAA0624693.1"/>
    <property type="molecule type" value="Genomic_DNA"/>
</dbReference>
<feature type="compositionally biased region" description="Low complexity" evidence="3">
    <location>
        <begin position="306"/>
        <end position="323"/>
    </location>
</feature>
<protein>
    <submittedName>
        <fullName evidence="4">Phytoene/squalene synthase family protein</fullName>
    </submittedName>
</protein>
<keyword evidence="5" id="KW-1185">Reference proteome</keyword>
<dbReference type="SUPFAM" id="SSF48576">
    <property type="entry name" value="Terpenoid synthases"/>
    <property type="match status" value="1"/>
</dbReference>
<dbReference type="InterPro" id="IPR002060">
    <property type="entry name" value="Squ/phyt_synthse"/>
</dbReference>
<evidence type="ECO:0000313" key="5">
    <source>
        <dbReference type="Proteomes" id="UP001500957"/>
    </source>
</evidence>
<dbReference type="InterPro" id="IPR044843">
    <property type="entry name" value="Trans_IPPS_bact-type"/>
</dbReference>
<dbReference type="SFLD" id="SFLDS00005">
    <property type="entry name" value="Isoprenoid_Synthase_Type_I"/>
    <property type="match status" value="1"/>
</dbReference>
<organism evidence="4 5">
    <name type="scientific">Sporichthya brevicatena</name>
    <dbReference type="NCBI Taxonomy" id="171442"/>
    <lineage>
        <taxon>Bacteria</taxon>
        <taxon>Bacillati</taxon>
        <taxon>Actinomycetota</taxon>
        <taxon>Actinomycetes</taxon>
        <taxon>Sporichthyales</taxon>
        <taxon>Sporichthyaceae</taxon>
        <taxon>Sporichthya</taxon>
    </lineage>
</organism>
<dbReference type="InterPro" id="IPR008949">
    <property type="entry name" value="Isoprenoid_synthase_dom_sf"/>
</dbReference>
<dbReference type="PROSITE" id="PS01045">
    <property type="entry name" value="SQUALEN_PHYTOEN_SYN_2"/>
    <property type="match status" value="1"/>
</dbReference>
<dbReference type="PANTHER" id="PTHR31480">
    <property type="entry name" value="BIFUNCTIONAL LYCOPENE CYCLASE/PHYTOENE SYNTHASE"/>
    <property type="match status" value="1"/>
</dbReference>
<evidence type="ECO:0000256" key="2">
    <source>
        <dbReference type="ARBA" id="ARBA00022679"/>
    </source>
</evidence>
<dbReference type="CDD" id="cd00683">
    <property type="entry name" value="Trans_IPPS_HH"/>
    <property type="match status" value="1"/>
</dbReference>
<feature type="region of interest" description="Disordered" evidence="3">
    <location>
        <begin position="306"/>
        <end position="334"/>
    </location>
</feature>
<comment type="caution">
    <text evidence="4">The sequence shown here is derived from an EMBL/GenBank/DDBJ whole genome shotgun (WGS) entry which is preliminary data.</text>
</comment>
<keyword evidence="2" id="KW-0808">Transferase</keyword>